<evidence type="ECO:0000313" key="1">
    <source>
        <dbReference type="EMBL" id="KAL2069765.1"/>
    </source>
</evidence>
<reference evidence="1 2" key="1">
    <citation type="journal article" date="2024" name="Commun. Biol.">
        <title>Comparative genomic analysis of thermophilic fungi reveals convergent evolutionary adaptations and gene losses.</title>
        <authorList>
            <person name="Steindorff A.S."/>
            <person name="Aguilar-Pontes M.V."/>
            <person name="Robinson A.J."/>
            <person name="Andreopoulos B."/>
            <person name="LaButti K."/>
            <person name="Kuo A."/>
            <person name="Mondo S."/>
            <person name="Riley R."/>
            <person name="Otillar R."/>
            <person name="Haridas S."/>
            <person name="Lipzen A."/>
            <person name="Grimwood J."/>
            <person name="Schmutz J."/>
            <person name="Clum A."/>
            <person name="Reid I.D."/>
            <person name="Moisan M.C."/>
            <person name="Butler G."/>
            <person name="Nguyen T.T.M."/>
            <person name="Dewar K."/>
            <person name="Conant G."/>
            <person name="Drula E."/>
            <person name="Henrissat B."/>
            <person name="Hansel C."/>
            <person name="Singer S."/>
            <person name="Hutchinson M.I."/>
            <person name="de Vries R.P."/>
            <person name="Natvig D.O."/>
            <person name="Powell A.J."/>
            <person name="Tsang A."/>
            <person name="Grigoriev I.V."/>
        </authorList>
    </citation>
    <scope>NUCLEOTIDE SEQUENCE [LARGE SCALE GENOMIC DNA]</scope>
    <source>
        <strain evidence="1 2">CBS 494.80</strain>
    </source>
</reference>
<dbReference type="EMBL" id="JAZHXI010000007">
    <property type="protein sequence ID" value="KAL2069765.1"/>
    <property type="molecule type" value="Genomic_DNA"/>
</dbReference>
<sequence>MPIISEYLLY</sequence>
<gene>
    <name evidence="1" type="ORF">VTL71DRAFT_14444</name>
</gene>
<proteinExistence type="predicted"/>
<organism evidence="1 2">
    <name type="scientific">Oculimacula yallundae</name>
    <dbReference type="NCBI Taxonomy" id="86028"/>
    <lineage>
        <taxon>Eukaryota</taxon>
        <taxon>Fungi</taxon>
        <taxon>Dikarya</taxon>
        <taxon>Ascomycota</taxon>
        <taxon>Pezizomycotina</taxon>
        <taxon>Leotiomycetes</taxon>
        <taxon>Helotiales</taxon>
        <taxon>Ploettnerulaceae</taxon>
        <taxon>Oculimacula</taxon>
    </lineage>
</organism>
<name>A0ABR4CIG4_9HELO</name>
<keyword evidence="2" id="KW-1185">Reference proteome</keyword>
<dbReference type="Proteomes" id="UP001595075">
    <property type="component" value="Unassembled WGS sequence"/>
</dbReference>
<comment type="caution">
    <text evidence="1">The sequence shown here is derived from an EMBL/GenBank/DDBJ whole genome shotgun (WGS) entry which is preliminary data.</text>
</comment>
<accession>A0ABR4CIG4</accession>
<evidence type="ECO:0000313" key="2">
    <source>
        <dbReference type="Proteomes" id="UP001595075"/>
    </source>
</evidence>
<protein>
    <submittedName>
        <fullName evidence="1">Uncharacterized protein</fullName>
    </submittedName>
</protein>